<evidence type="ECO:0000256" key="4">
    <source>
        <dbReference type="ARBA" id="ARBA00023136"/>
    </source>
</evidence>
<reference evidence="6" key="1">
    <citation type="submission" date="2020-10" db="EMBL/GenBank/DDBJ databases">
        <authorList>
            <person name="Gilroy R."/>
        </authorList>
    </citation>
    <scope>NUCLEOTIDE SEQUENCE</scope>
    <source>
        <strain evidence="6">ChiSjej4B22-8148</strain>
    </source>
</reference>
<gene>
    <name evidence="6" type="ORF">IAB31_07765</name>
</gene>
<accession>A0A9D1AC39</accession>
<evidence type="ECO:0000256" key="2">
    <source>
        <dbReference type="ARBA" id="ARBA00022692"/>
    </source>
</evidence>
<evidence type="ECO:0000256" key="1">
    <source>
        <dbReference type="ARBA" id="ARBA00004141"/>
    </source>
</evidence>
<dbReference type="PANTHER" id="PTHR37306:SF1">
    <property type="entry name" value="COLICIN V PRODUCTION PROTEIN"/>
    <property type="match status" value="1"/>
</dbReference>
<dbReference type="Proteomes" id="UP000886757">
    <property type="component" value="Unassembled WGS sequence"/>
</dbReference>
<evidence type="ECO:0000313" key="6">
    <source>
        <dbReference type="EMBL" id="HIR13803.1"/>
    </source>
</evidence>
<feature type="transmembrane region" description="Helical" evidence="5">
    <location>
        <begin position="31"/>
        <end position="52"/>
    </location>
</feature>
<evidence type="ECO:0000256" key="3">
    <source>
        <dbReference type="ARBA" id="ARBA00022989"/>
    </source>
</evidence>
<keyword evidence="3 5" id="KW-1133">Transmembrane helix</keyword>
<keyword evidence="2 5" id="KW-0812">Transmembrane</keyword>
<reference evidence="6" key="2">
    <citation type="journal article" date="2021" name="PeerJ">
        <title>Extensive microbial diversity within the chicken gut microbiome revealed by metagenomics and culture.</title>
        <authorList>
            <person name="Gilroy R."/>
            <person name="Ravi A."/>
            <person name="Getino M."/>
            <person name="Pursley I."/>
            <person name="Horton D.L."/>
            <person name="Alikhan N.F."/>
            <person name="Baker D."/>
            <person name="Gharbi K."/>
            <person name="Hall N."/>
            <person name="Watson M."/>
            <person name="Adriaenssens E.M."/>
            <person name="Foster-Nyarko E."/>
            <person name="Jarju S."/>
            <person name="Secka A."/>
            <person name="Antonio M."/>
            <person name="Oren A."/>
            <person name="Chaudhuri R.R."/>
            <person name="La Ragione R."/>
            <person name="Hildebrand F."/>
            <person name="Pallen M.J."/>
        </authorList>
    </citation>
    <scope>NUCLEOTIDE SEQUENCE</scope>
    <source>
        <strain evidence="6">ChiSjej4B22-8148</strain>
    </source>
</reference>
<evidence type="ECO:0000256" key="5">
    <source>
        <dbReference type="SAM" id="Phobius"/>
    </source>
</evidence>
<protein>
    <submittedName>
        <fullName evidence="6">CvpA family protein</fullName>
    </submittedName>
</protein>
<sequence>MNILEIIIIVAFLLFAAAGFRSGFVKKLASMVALVLSVILVAFFLPYITGFLRDNTPVYDMITEQCRRVVAEQTAGLLTGTQETEESGGTPALDREQIKSLLEANGYDSSIVDSLSDEQLQSYVQQYAQDYLQQSSEGGQDTTAAEPGRLEQMEIIENLPISQVLKDLLQDHNNEEGYASLQVSTFQDYVIHFISVLILNLVSFIVAVILVRLLLRIAIAALDIISHIPVFNTVNRLAGLLLGLVQGLFWLWVFFLLLSMFSATEAGLQLMSMVQESQLLSYLYEKNLFMQIVLQAVTLFL</sequence>
<keyword evidence="4 5" id="KW-0472">Membrane</keyword>
<evidence type="ECO:0000313" key="7">
    <source>
        <dbReference type="Proteomes" id="UP000886757"/>
    </source>
</evidence>
<dbReference type="InterPro" id="IPR003825">
    <property type="entry name" value="Colicin-V_CvpA"/>
</dbReference>
<dbReference type="GO" id="GO:0016020">
    <property type="term" value="C:membrane"/>
    <property type="evidence" value="ECO:0007669"/>
    <property type="project" value="UniProtKB-SubCell"/>
</dbReference>
<feature type="transmembrane region" description="Helical" evidence="5">
    <location>
        <begin position="236"/>
        <end position="261"/>
    </location>
</feature>
<proteinExistence type="predicted"/>
<dbReference type="Pfam" id="PF02674">
    <property type="entry name" value="Colicin_V"/>
    <property type="match status" value="2"/>
</dbReference>
<comment type="subcellular location">
    <subcellularLocation>
        <location evidence="1">Membrane</location>
        <topology evidence="1">Multi-pass membrane protein</topology>
    </subcellularLocation>
</comment>
<dbReference type="EMBL" id="DVGK01000087">
    <property type="protein sequence ID" value="HIR13803.1"/>
    <property type="molecule type" value="Genomic_DNA"/>
</dbReference>
<name>A0A9D1AC39_9FIRM</name>
<dbReference type="PANTHER" id="PTHR37306">
    <property type="entry name" value="COLICIN V PRODUCTION PROTEIN"/>
    <property type="match status" value="1"/>
</dbReference>
<dbReference type="AlphaFoldDB" id="A0A9D1AC39"/>
<feature type="transmembrane region" description="Helical" evidence="5">
    <location>
        <begin position="6"/>
        <end position="24"/>
    </location>
</feature>
<organism evidence="6 7">
    <name type="scientific">Candidatus Choladousia intestinavium</name>
    <dbReference type="NCBI Taxonomy" id="2840727"/>
    <lineage>
        <taxon>Bacteria</taxon>
        <taxon>Bacillati</taxon>
        <taxon>Bacillota</taxon>
        <taxon>Clostridia</taxon>
        <taxon>Lachnospirales</taxon>
        <taxon>Lachnospiraceae</taxon>
        <taxon>Lachnospiraceae incertae sedis</taxon>
        <taxon>Candidatus Choladousia</taxon>
    </lineage>
</organism>
<feature type="transmembrane region" description="Helical" evidence="5">
    <location>
        <begin position="189"/>
        <end position="215"/>
    </location>
</feature>
<comment type="caution">
    <text evidence="6">The sequence shown here is derived from an EMBL/GenBank/DDBJ whole genome shotgun (WGS) entry which is preliminary data.</text>
</comment>
<dbReference type="GO" id="GO:0009403">
    <property type="term" value="P:toxin biosynthetic process"/>
    <property type="evidence" value="ECO:0007669"/>
    <property type="project" value="InterPro"/>
</dbReference>